<comment type="subcellular location">
    <subcellularLocation>
        <location evidence="10">Endomembrane system</location>
        <topology evidence="10">Lipid-anchor</topology>
    </subcellularLocation>
    <subcellularLocation>
        <location evidence="1">Membrane</location>
        <topology evidence="1">Lipid-anchor</topology>
        <topology evidence="1">GPI-anchor</topology>
    </subcellularLocation>
</comment>
<dbReference type="PANTHER" id="PTHR34114:SF22">
    <property type="match status" value="1"/>
</dbReference>
<reference evidence="12" key="4">
    <citation type="submission" date="2019-03" db="UniProtKB">
        <authorList>
            <consortium name="EnsemblPlants"/>
        </authorList>
    </citation>
    <scope>IDENTIFICATION</scope>
</reference>
<reference evidence="13" key="1">
    <citation type="journal article" date="2014" name="Science">
        <title>Ancient hybridizations among the ancestral genomes of bread wheat.</title>
        <authorList>
            <consortium name="International Wheat Genome Sequencing Consortium,"/>
            <person name="Marcussen T."/>
            <person name="Sandve S.R."/>
            <person name="Heier L."/>
            <person name="Spannagl M."/>
            <person name="Pfeifer M."/>
            <person name="Jakobsen K.S."/>
            <person name="Wulff B.B."/>
            <person name="Steuernagel B."/>
            <person name="Mayer K.F."/>
            <person name="Olsen O.A."/>
        </authorList>
    </citation>
    <scope>NUCLEOTIDE SEQUENCE [LARGE SCALE GENOMIC DNA]</scope>
    <source>
        <strain evidence="13">cv. AL8/78</strain>
    </source>
</reference>
<dbReference type="PANTHER" id="PTHR34114">
    <property type="entry name" value="ARABINOGALACTAN PEPTIDE 1"/>
    <property type="match status" value="1"/>
</dbReference>
<protein>
    <submittedName>
        <fullName evidence="12">Uncharacterized protein</fullName>
    </submittedName>
</protein>
<evidence type="ECO:0000313" key="13">
    <source>
        <dbReference type="Proteomes" id="UP000015105"/>
    </source>
</evidence>
<keyword evidence="5" id="KW-0654">Proteoglycan</keyword>
<keyword evidence="7" id="KW-0325">Glycoprotein</keyword>
<evidence type="ECO:0000256" key="7">
    <source>
        <dbReference type="ARBA" id="ARBA00023180"/>
    </source>
</evidence>
<evidence type="ECO:0000256" key="9">
    <source>
        <dbReference type="ARBA" id="ARBA00023288"/>
    </source>
</evidence>
<dbReference type="Gramene" id="AET1Gv20778600.1">
    <property type="protein sequence ID" value="AET1Gv20778600.1"/>
    <property type="gene ID" value="AET1Gv20778600"/>
</dbReference>
<keyword evidence="11" id="KW-0812">Transmembrane</keyword>
<dbReference type="EnsemblPlants" id="AET1Gv20778600.1">
    <property type="protein sequence ID" value="AET1Gv20778600.1"/>
    <property type="gene ID" value="AET1Gv20778600"/>
</dbReference>
<evidence type="ECO:0000256" key="6">
    <source>
        <dbReference type="ARBA" id="ARBA00023136"/>
    </source>
</evidence>
<organism evidence="12 13">
    <name type="scientific">Aegilops tauschii subsp. strangulata</name>
    <name type="common">Goatgrass</name>
    <dbReference type="NCBI Taxonomy" id="200361"/>
    <lineage>
        <taxon>Eukaryota</taxon>
        <taxon>Viridiplantae</taxon>
        <taxon>Streptophyta</taxon>
        <taxon>Embryophyta</taxon>
        <taxon>Tracheophyta</taxon>
        <taxon>Spermatophyta</taxon>
        <taxon>Magnoliopsida</taxon>
        <taxon>Liliopsida</taxon>
        <taxon>Poales</taxon>
        <taxon>Poaceae</taxon>
        <taxon>BOP clade</taxon>
        <taxon>Pooideae</taxon>
        <taxon>Triticodae</taxon>
        <taxon>Triticeae</taxon>
        <taxon>Triticinae</taxon>
        <taxon>Aegilops</taxon>
    </lineage>
</organism>
<evidence type="ECO:0000256" key="1">
    <source>
        <dbReference type="ARBA" id="ARBA00004589"/>
    </source>
</evidence>
<evidence type="ECO:0000256" key="11">
    <source>
        <dbReference type="SAM" id="Phobius"/>
    </source>
</evidence>
<evidence type="ECO:0000256" key="3">
    <source>
        <dbReference type="ARBA" id="ARBA00022622"/>
    </source>
</evidence>
<evidence type="ECO:0000256" key="4">
    <source>
        <dbReference type="ARBA" id="ARBA00022729"/>
    </source>
</evidence>
<keyword evidence="11" id="KW-1133">Transmembrane helix</keyword>
<keyword evidence="8" id="KW-0379">Hydroxylation</keyword>
<proteinExistence type="inferred from homology"/>
<accession>A0A452ZH99</accession>
<reference evidence="12" key="5">
    <citation type="journal article" date="2021" name="G3 (Bethesda)">
        <title>Aegilops tauschii genome assembly Aet v5.0 features greater sequence contiguity and improved annotation.</title>
        <authorList>
            <person name="Wang L."/>
            <person name="Zhu T."/>
            <person name="Rodriguez J.C."/>
            <person name="Deal K.R."/>
            <person name="Dubcovsky J."/>
            <person name="McGuire P.E."/>
            <person name="Lux T."/>
            <person name="Spannagl M."/>
            <person name="Mayer K.F.X."/>
            <person name="Baldrich P."/>
            <person name="Meyers B.C."/>
            <person name="Huo N."/>
            <person name="Gu Y.Q."/>
            <person name="Zhou H."/>
            <person name="Devos K.M."/>
            <person name="Bennetzen J.L."/>
            <person name="Unver T."/>
            <person name="Budak H."/>
            <person name="Gulick P.J."/>
            <person name="Galiba G."/>
            <person name="Kalapos B."/>
            <person name="Nelson D.R."/>
            <person name="Li P."/>
            <person name="You F.M."/>
            <person name="Luo M.C."/>
            <person name="Dvorak J."/>
        </authorList>
    </citation>
    <scope>NUCLEOTIDE SEQUENCE [LARGE SCALE GENOMIC DNA]</scope>
    <source>
        <strain evidence="12">cv. AL8/78</strain>
    </source>
</reference>
<dbReference type="GO" id="GO:0012505">
    <property type="term" value="C:endomembrane system"/>
    <property type="evidence" value="ECO:0007669"/>
    <property type="project" value="UniProtKB-SubCell"/>
</dbReference>
<dbReference type="GO" id="GO:0098552">
    <property type="term" value="C:side of membrane"/>
    <property type="evidence" value="ECO:0007669"/>
    <property type="project" value="UniProtKB-KW"/>
</dbReference>
<comment type="similarity">
    <text evidence="2">Belongs to the AG-peptide AGP family.</text>
</comment>
<reference evidence="12" key="3">
    <citation type="journal article" date="2017" name="Nature">
        <title>Genome sequence of the progenitor of the wheat D genome Aegilops tauschii.</title>
        <authorList>
            <person name="Luo M.C."/>
            <person name="Gu Y.Q."/>
            <person name="Puiu D."/>
            <person name="Wang H."/>
            <person name="Twardziok S.O."/>
            <person name="Deal K.R."/>
            <person name="Huo N."/>
            <person name="Zhu T."/>
            <person name="Wang L."/>
            <person name="Wang Y."/>
            <person name="McGuire P.E."/>
            <person name="Liu S."/>
            <person name="Long H."/>
            <person name="Ramasamy R.K."/>
            <person name="Rodriguez J.C."/>
            <person name="Van S.L."/>
            <person name="Yuan L."/>
            <person name="Wang Z."/>
            <person name="Xia Z."/>
            <person name="Xiao L."/>
            <person name="Anderson O.D."/>
            <person name="Ouyang S."/>
            <person name="Liang Y."/>
            <person name="Zimin A.V."/>
            <person name="Pertea G."/>
            <person name="Qi P."/>
            <person name="Bennetzen J.L."/>
            <person name="Dai X."/>
            <person name="Dawson M.W."/>
            <person name="Muller H.G."/>
            <person name="Kugler K."/>
            <person name="Rivarola-Duarte L."/>
            <person name="Spannagl M."/>
            <person name="Mayer K.F.X."/>
            <person name="Lu F.H."/>
            <person name="Bevan M.W."/>
            <person name="Leroy P."/>
            <person name="Li P."/>
            <person name="You F.M."/>
            <person name="Sun Q."/>
            <person name="Liu Z."/>
            <person name="Lyons E."/>
            <person name="Wicker T."/>
            <person name="Salzberg S.L."/>
            <person name="Devos K.M."/>
            <person name="Dvorak J."/>
        </authorList>
    </citation>
    <scope>NUCLEOTIDE SEQUENCE [LARGE SCALE GENOMIC DNA]</scope>
    <source>
        <strain evidence="12">cv. AL8/78</strain>
    </source>
</reference>
<keyword evidence="4" id="KW-0732">Signal</keyword>
<evidence type="ECO:0000256" key="2">
    <source>
        <dbReference type="ARBA" id="ARBA00005835"/>
    </source>
</evidence>
<evidence type="ECO:0000256" key="8">
    <source>
        <dbReference type="ARBA" id="ARBA00023278"/>
    </source>
</evidence>
<dbReference type="InterPro" id="IPR039281">
    <property type="entry name" value="AGP3/12/13/14/21"/>
</dbReference>
<reference evidence="13" key="2">
    <citation type="journal article" date="2017" name="Nat. Plants">
        <title>The Aegilops tauschii genome reveals multiple impacts of transposons.</title>
        <authorList>
            <person name="Zhao G."/>
            <person name="Zou C."/>
            <person name="Li K."/>
            <person name="Wang K."/>
            <person name="Li T."/>
            <person name="Gao L."/>
            <person name="Zhang X."/>
            <person name="Wang H."/>
            <person name="Yang Z."/>
            <person name="Liu X."/>
            <person name="Jiang W."/>
            <person name="Mao L."/>
            <person name="Kong X."/>
            <person name="Jiao Y."/>
            <person name="Jia J."/>
        </authorList>
    </citation>
    <scope>NUCLEOTIDE SEQUENCE [LARGE SCALE GENOMIC DNA]</scope>
    <source>
        <strain evidence="13">cv. AL8/78</strain>
    </source>
</reference>
<keyword evidence="13" id="KW-1185">Reference proteome</keyword>
<evidence type="ECO:0000256" key="10">
    <source>
        <dbReference type="ARBA" id="ARBA00037868"/>
    </source>
</evidence>
<feature type="transmembrane region" description="Helical" evidence="11">
    <location>
        <begin position="94"/>
        <end position="113"/>
    </location>
</feature>
<feature type="transmembrane region" description="Helical" evidence="11">
    <location>
        <begin position="63"/>
        <end position="82"/>
    </location>
</feature>
<sequence length="114" mass="11591">QPMAPSTGRPARRVTATNLRLQAKSRPSTLNFEVSNSNTRVILGSSVQQHPSRSKQMAPTLKLRILAAAAAAAVMVSTASAADGPAPAPASGASAAAPAVAMASLTALLFGYFF</sequence>
<evidence type="ECO:0000256" key="5">
    <source>
        <dbReference type="ARBA" id="ARBA00022974"/>
    </source>
</evidence>
<dbReference type="Proteomes" id="UP000015105">
    <property type="component" value="Chromosome 1D"/>
</dbReference>
<keyword evidence="6 11" id="KW-0472">Membrane</keyword>
<name>A0A452ZH99_AEGTS</name>
<keyword evidence="3" id="KW-0336">GPI-anchor</keyword>
<dbReference type="AlphaFoldDB" id="A0A452ZH99"/>
<keyword evidence="9" id="KW-0449">Lipoprotein</keyword>
<evidence type="ECO:0000313" key="12">
    <source>
        <dbReference type="EnsemblPlants" id="AET1Gv20778600.1"/>
    </source>
</evidence>